<sequence length="212" mass="22125">MGSIWLGRPGNGGVAVRDSGSVTYESGADVEEVARRACLTSAAGRATLGRPAPEEIVMSQSYPPHAHRPADPYAGHPAYAPTPQRSGTNPWVAAGLGVLVGMFVTAVAGALLWFTMGGPVPWEGIEDAAEEWSGRVAVAGDGSVPGPVLADAVQEVGGGGYYEEVVCAATPRVAADVTTLCRVDDGFDRYRLVVLFLDDAGRFETAEFFTPE</sequence>
<proteinExistence type="predicted"/>
<evidence type="ECO:0000256" key="2">
    <source>
        <dbReference type="SAM" id="Phobius"/>
    </source>
</evidence>
<name>A0A0A0JWC8_9MICO</name>
<keyword evidence="4" id="KW-1185">Reference proteome</keyword>
<evidence type="ECO:0000313" key="4">
    <source>
        <dbReference type="Proteomes" id="UP000030013"/>
    </source>
</evidence>
<dbReference type="AlphaFoldDB" id="A0A0A0JWC8"/>
<feature type="transmembrane region" description="Helical" evidence="2">
    <location>
        <begin position="91"/>
        <end position="114"/>
    </location>
</feature>
<comment type="caution">
    <text evidence="3">The sequence shown here is derived from an EMBL/GenBank/DDBJ whole genome shotgun (WGS) entry which is preliminary data.</text>
</comment>
<gene>
    <name evidence="3" type="ORF">N801_18095</name>
</gene>
<protein>
    <recommendedName>
        <fullName evidence="5">DUF4333 domain-containing protein</fullName>
    </recommendedName>
</protein>
<keyword evidence="2" id="KW-0472">Membrane</keyword>
<evidence type="ECO:0000256" key="1">
    <source>
        <dbReference type="SAM" id="MobiDB-lite"/>
    </source>
</evidence>
<dbReference type="Proteomes" id="UP000030013">
    <property type="component" value="Unassembled WGS sequence"/>
</dbReference>
<accession>A0A0A0JWC8</accession>
<feature type="region of interest" description="Disordered" evidence="1">
    <location>
        <begin position="62"/>
        <end position="82"/>
    </location>
</feature>
<reference evidence="3 4" key="1">
    <citation type="submission" date="2013-08" db="EMBL/GenBank/DDBJ databases">
        <title>The genome sequence of Knoellia aerolata.</title>
        <authorList>
            <person name="Zhu W."/>
            <person name="Wang G."/>
        </authorList>
    </citation>
    <scope>NUCLEOTIDE SEQUENCE [LARGE SCALE GENOMIC DNA]</scope>
    <source>
        <strain evidence="3 4">DSM 18566</strain>
    </source>
</reference>
<evidence type="ECO:0000313" key="3">
    <source>
        <dbReference type="EMBL" id="KGN39916.1"/>
    </source>
</evidence>
<dbReference type="EMBL" id="AVPL01000063">
    <property type="protein sequence ID" value="KGN39916.1"/>
    <property type="molecule type" value="Genomic_DNA"/>
</dbReference>
<dbReference type="STRING" id="1385519.N801_18095"/>
<evidence type="ECO:0008006" key="5">
    <source>
        <dbReference type="Google" id="ProtNLM"/>
    </source>
</evidence>
<keyword evidence="2" id="KW-0812">Transmembrane</keyword>
<keyword evidence="2" id="KW-1133">Transmembrane helix</keyword>
<organism evidence="3 4">
    <name type="scientific">Knoellia aerolata DSM 18566</name>
    <dbReference type="NCBI Taxonomy" id="1385519"/>
    <lineage>
        <taxon>Bacteria</taxon>
        <taxon>Bacillati</taxon>
        <taxon>Actinomycetota</taxon>
        <taxon>Actinomycetes</taxon>
        <taxon>Micrococcales</taxon>
        <taxon>Intrasporangiaceae</taxon>
        <taxon>Knoellia</taxon>
    </lineage>
</organism>